<dbReference type="STRING" id="47678.ERS852494_00159"/>
<dbReference type="Proteomes" id="UP000095657">
    <property type="component" value="Unassembled WGS sequence"/>
</dbReference>
<dbReference type="SUPFAM" id="SSF52540">
    <property type="entry name" value="P-loop containing nucleoside triphosphate hydrolases"/>
    <property type="match status" value="1"/>
</dbReference>
<dbReference type="EMBL" id="JAUONL010000015">
    <property type="protein sequence ID" value="MDO6359099.1"/>
    <property type="molecule type" value="Genomic_DNA"/>
</dbReference>
<dbReference type="InterPro" id="IPR035897">
    <property type="entry name" value="Toll_tir_struct_dom_sf"/>
</dbReference>
<reference evidence="2 4" key="1">
    <citation type="submission" date="2015-09" db="EMBL/GenBank/DDBJ databases">
        <authorList>
            <consortium name="Pathogen Informatics"/>
        </authorList>
    </citation>
    <scope>NUCLEOTIDE SEQUENCE [LARGE SCALE GENOMIC DNA]</scope>
    <source>
        <strain evidence="2 4">2789STDY5834880</strain>
    </source>
</reference>
<dbReference type="Gene3D" id="3.40.50.10140">
    <property type="entry name" value="Toll/interleukin-1 receptor homology (TIR) domain"/>
    <property type="match status" value="1"/>
</dbReference>
<evidence type="ECO:0000313" key="3">
    <source>
        <dbReference type="EMBL" id="MDO6359099.1"/>
    </source>
</evidence>
<dbReference type="Proteomes" id="UP001170023">
    <property type="component" value="Unassembled WGS sequence"/>
</dbReference>
<dbReference type="SUPFAM" id="SSF52200">
    <property type="entry name" value="Toll/Interleukin receptor TIR domain"/>
    <property type="match status" value="1"/>
</dbReference>
<dbReference type="GO" id="GO:0007165">
    <property type="term" value="P:signal transduction"/>
    <property type="evidence" value="ECO:0007669"/>
    <property type="project" value="InterPro"/>
</dbReference>
<dbReference type="SUPFAM" id="SSF48452">
    <property type="entry name" value="TPR-like"/>
    <property type="match status" value="1"/>
</dbReference>
<evidence type="ECO:0000313" key="4">
    <source>
        <dbReference type="Proteomes" id="UP000095657"/>
    </source>
</evidence>
<evidence type="ECO:0000313" key="2">
    <source>
        <dbReference type="EMBL" id="CUO54917.1"/>
    </source>
</evidence>
<dbReference type="Gene3D" id="1.25.40.10">
    <property type="entry name" value="Tetratricopeptide repeat domain"/>
    <property type="match status" value="1"/>
</dbReference>
<dbReference type="GeneID" id="60924188"/>
<reference evidence="3" key="2">
    <citation type="submission" date="2023-07" db="EMBL/GenBank/DDBJ databases">
        <title>Whole Genome Sequencing of Colonoscopy isolates.</title>
        <authorList>
            <person name="Surve S.V."/>
            <person name="Valls R.A."/>
            <person name="Barrak K.E."/>
            <person name="Gardner T.B."/>
            <person name="O'Toole G.A."/>
        </authorList>
    </citation>
    <scope>NUCLEOTIDE SEQUENCE</scope>
    <source>
        <strain evidence="3">GP0119</strain>
    </source>
</reference>
<evidence type="ECO:0000259" key="1">
    <source>
        <dbReference type="PROSITE" id="PS50104"/>
    </source>
</evidence>
<dbReference type="InterPro" id="IPR027417">
    <property type="entry name" value="P-loop_NTPase"/>
</dbReference>
<feature type="domain" description="TIR" evidence="1">
    <location>
        <begin position="2"/>
        <end position="136"/>
    </location>
</feature>
<keyword evidence="3" id="KW-0675">Receptor</keyword>
<protein>
    <submittedName>
        <fullName evidence="3">Toll/interleukin-1 receptor domain-containing protein</fullName>
    </submittedName>
</protein>
<dbReference type="InterPro" id="IPR011990">
    <property type="entry name" value="TPR-like_helical_dom_sf"/>
</dbReference>
<dbReference type="EMBL" id="CZAI01000001">
    <property type="protein sequence ID" value="CUO54917.1"/>
    <property type="molecule type" value="Genomic_DNA"/>
</dbReference>
<dbReference type="Pfam" id="PF13676">
    <property type="entry name" value="TIR_2"/>
    <property type="match status" value="1"/>
</dbReference>
<gene>
    <name evidence="2" type="ORF">ERS852494_00159</name>
    <name evidence="3" type="ORF">Q4469_15610</name>
</gene>
<dbReference type="RefSeq" id="WP_011108574.1">
    <property type="nucleotide sequence ID" value="NZ_CZAI01000001.1"/>
</dbReference>
<sequence length="759" mass="88929">MQSTVAFISHRSTHKDFVRKIVDTVKRDNCIVDEFDFYPATKTVNEIVRNLNFAPIFVLLISKDALESDWIKLEMSKARQLYDTGVIREFMPFIIEEGVKLEELPSWMTRDWSLNIKTITSPKIIGQFIIETQRKIRCVGNNAYGNWINTFIGRSNELDEFQRAMYDSVYMPHRSLIVSGKPGSGRTRFIQKCIQDSSGLSFIPEGFQIKLPQKTYLDNFILQLHEGLGFSKASYEDILKLDHEHQITKCVSYINQIINAHSFLLIEDEMSFVSYDGTISEWGKEIISHPAMIDSLKIFISSRVKPRYSELRAYPQIIHINLSGFTKDERKRLFVNCCRYYNVQLNDSDVDFFVDRLQSSPQQLEQAVREIKDKNVRFAKKDIKNLIAIGDEVFSRVISWFKGDETALTLAKVLAEVDMISFDLLEQLYEEDYPKIEQLVNNFESLSILDFYGPGGNNISLDGGVSDYIRRSKLDLDPIMKTRIEEIIFNKIDTAEDDLGELSIFLHDLRKQLLSGKGFAYVMPSIVISTVIDLYNQGSYDSVKDICLHALEHCSSYTEEPLQELYYRLCQVLARMKDRIFFTYIDKIKDKGSKDFLYGFYYRYKEDYSKAEEYLLKALDFNSNMQIARRELVNVYLNQEKYTKALPLAKENYNRKSTNSYHIEAYFRCLLNHYPWNTETEDTLNRLLKEMEENFSKRKDELLASMQLEYFIKSRNHTKEEIKEKIQETLIVYPNSPQVYRIKEEFERDKSRFCKSCNC</sequence>
<name>A0A174FZS5_9BACE</name>
<organism evidence="2 4">
    <name type="scientific">Bacteroides caccae</name>
    <dbReference type="NCBI Taxonomy" id="47678"/>
    <lineage>
        <taxon>Bacteria</taxon>
        <taxon>Pseudomonadati</taxon>
        <taxon>Bacteroidota</taxon>
        <taxon>Bacteroidia</taxon>
        <taxon>Bacteroidales</taxon>
        <taxon>Bacteroidaceae</taxon>
        <taxon>Bacteroides</taxon>
    </lineage>
</organism>
<dbReference type="InterPro" id="IPR000157">
    <property type="entry name" value="TIR_dom"/>
</dbReference>
<dbReference type="PROSITE" id="PS50104">
    <property type="entry name" value="TIR"/>
    <property type="match status" value="1"/>
</dbReference>
<dbReference type="AlphaFoldDB" id="A0A174FZS5"/>
<accession>A0A174FZS5</accession>
<proteinExistence type="predicted"/>